<dbReference type="InterPro" id="IPR040758">
    <property type="entry name" value="PrmC_N"/>
</dbReference>
<evidence type="ECO:0000259" key="7">
    <source>
        <dbReference type="Pfam" id="PF17827"/>
    </source>
</evidence>
<dbReference type="Gene3D" id="1.10.8.10">
    <property type="entry name" value="DNA helicase RuvA subunit, C-terminal domain"/>
    <property type="match status" value="2"/>
</dbReference>
<evidence type="ECO:0000256" key="4">
    <source>
        <dbReference type="ARBA" id="ARBA00048391"/>
    </source>
</evidence>
<comment type="caution">
    <text evidence="5">Lacks conserved residue(s) required for the propagation of feature annotation.</text>
</comment>
<dbReference type="KEGG" id="lsz:JCM16776_1488"/>
<dbReference type="InterPro" id="IPR004556">
    <property type="entry name" value="HemK-like"/>
</dbReference>
<dbReference type="OrthoDB" id="9800643at2"/>
<dbReference type="InterPro" id="IPR029063">
    <property type="entry name" value="SAM-dependent_MTases_sf"/>
</dbReference>
<evidence type="ECO:0000256" key="3">
    <source>
        <dbReference type="ARBA" id="ARBA00022691"/>
    </source>
</evidence>
<evidence type="ECO:0000259" key="6">
    <source>
        <dbReference type="Pfam" id="PF05175"/>
    </source>
</evidence>
<dbReference type="EC" id="2.1.1.297" evidence="5"/>
<evidence type="ECO:0000256" key="2">
    <source>
        <dbReference type="ARBA" id="ARBA00022679"/>
    </source>
</evidence>
<dbReference type="PANTHER" id="PTHR18895">
    <property type="entry name" value="HEMK METHYLTRANSFERASE"/>
    <property type="match status" value="1"/>
</dbReference>
<evidence type="ECO:0000313" key="8">
    <source>
        <dbReference type="EMBL" id="BBM41264.1"/>
    </source>
</evidence>
<dbReference type="InterPro" id="IPR050320">
    <property type="entry name" value="N5-glutamine_MTase"/>
</dbReference>
<dbReference type="CDD" id="cd02440">
    <property type="entry name" value="AdoMet_MTases"/>
    <property type="match status" value="1"/>
</dbReference>
<reference evidence="8 9" key="1">
    <citation type="submission" date="2019-07" db="EMBL/GenBank/DDBJ databases">
        <title>Complete Genome Sequence of Leptotrichia shahii Strain JCM 16776.</title>
        <authorList>
            <person name="Watanabe S."/>
            <person name="Cui L."/>
        </authorList>
    </citation>
    <scope>NUCLEOTIDE SEQUENCE [LARGE SCALE GENOMIC DNA]</scope>
    <source>
        <strain evidence="8 9">JCM16776</strain>
    </source>
</reference>
<evidence type="ECO:0000256" key="5">
    <source>
        <dbReference type="HAMAP-Rule" id="MF_02126"/>
    </source>
</evidence>
<keyword evidence="2 5" id="KW-0808">Transferase</keyword>
<dbReference type="RefSeq" id="WP_018451180.1">
    <property type="nucleotide sequence ID" value="NZ_AP019827.1"/>
</dbReference>
<dbReference type="STRING" id="1122172.GCA_000373045_01563"/>
<feature type="binding site" evidence="5">
    <location>
        <begin position="290"/>
        <end position="293"/>
    </location>
    <ligand>
        <name>substrate</name>
    </ligand>
</feature>
<keyword evidence="3 5" id="KW-0949">S-adenosyl-L-methionine</keyword>
<comment type="function">
    <text evidence="5">Methylates the class 1 translation termination release factors RF1/PrfA and RF2/PrfB on the glutamine residue of the universally conserved GGQ motif.</text>
</comment>
<dbReference type="AlphaFoldDB" id="A0A510JPX8"/>
<sequence>MNNLLDILNKSVNYLEKKNIKNARLTAESIIAEVMKMERIMLYAEFERILLENELKKIREKLNEVINESKEKNIFGDNDFENIVKSEKQLKLLLDKSIQYLKKNDIEEGKLIAEIVFSHVLNIDRMMLFTKYRDDIEDEKIEKIRYFIQKIGREKFPVQYLLNEQEFYGRKFYVDKGVLIPRQDTEILVEKMIDILKHNILKTQDFVDKDNINSKVHPKILDIGVGSGIIGITAALEIEGSYVLGVDISEKALETAQKNKEILKVSNIKFLKSDLFENVEFREFDMIVSNPPYISLSEVGIMSDDALLHEPSEALFAENDGLYFYYEICRKASDYLANFGYLLFEIGYKQAKNIIEIMTSSGLKNVEVIKDLAGLDRVVVGQKIINKIES</sequence>
<organism evidence="8 9">
    <name type="scientific">Leptotrichia shahii</name>
    <dbReference type="NCBI Taxonomy" id="157691"/>
    <lineage>
        <taxon>Bacteria</taxon>
        <taxon>Fusobacteriati</taxon>
        <taxon>Fusobacteriota</taxon>
        <taxon>Fusobacteriia</taxon>
        <taxon>Fusobacteriales</taxon>
        <taxon>Leptotrichiaceae</taxon>
        <taxon>Leptotrichia</taxon>
    </lineage>
</organism>
<keyword evidence="1 5" id="KW-0489">Methyltransferase</keyword>
<comment type="catalytic activity">
    <reaction evidence="4 5">
        <text>L-glutaminyl-[peptide chain release factor] + S-adenosyl-L-methionine = N(5)-methyl-L-glutaminyl-[peptide chain release factor] + S-adenosyl-L-homocysteine + H(+)</text>
        <dbReference type="Rhea" id="RHEA:42896"/>
        <dbReference type="Rhea" id="RHEA-COMP:10271"/>
        <dbReference type="Rhea" id="RHEA-COMP:10272"/>
        <dbReference type="ChEBI" id="CHEBI:15378"/>
        <dbReference type="ChEBI" id="CHEBI:30011"/>
        <dbReference type="ChEBI" id="CHEBI:57856"/>
        <dbReference type="ChEBI" id="CHEBI:59789"/>
        <dbReference type="ChEBI" id="CHEBI:61891"/>
        <dbReference type="EC" id="2.1.1.297"/>
    </reaction>
</comment>
<name>A0A510JPX8_9FUSO</name>
<feature type="domain" description="Release factor glutamine methyltransferase N-terminal" evidence="7">
    <location>
        <begin position="93"/>
        <end position="162"/>
    </location>
</feature>
<comment type="similarity">
    <text evidence="5">Belongs to the protein N5-glutamine methyltransferase family. PrmC subfamily.</text>
</comment>
<gene>
    <name evidence="5" type="primary">prmC</name>
    <name evidence="8" type="ORF">JCM16776_1488</name>
</gene>
<dbReference type="NCBIfam" id="TIGR00536">
    <property type="entry name" value="hemK_fam"/>
    <property type="match status" value="1"/>
</dbReference>
<dbReference type="PROSITE" id="PS00092">
    <property type="entry name" value="N6_MTASE"/>
    <property type="match status" value="1"/>
</dbReference>
<dbReference type="HAMAP" id="MF_02126">
    <property type="entry name" value="RF_methyltr_PrmC"/>
    <property type="match status" value="1"/>
</dbReference>
<feature type="domain" description="Release factor glutamine methyltransferase N-terminal" evidence="7">
    <location>
        <begin position="7"/>
        <end position="64"/>
    </location>
</feature>
<keyword evidence="9" id="KW-1185">Reference proteome</keyword>
<dbReference type="Pfam" id="PF05175">
    <property type="entry name" value="MTS"/>
    <property type="match status" value="1"/>
</dbReference>
<dbReference type="GO" id="GO:0032259">
    <property type="term" value="P:methylation"/>
    <property type="evidence" value="ECO:0007669"/>
    <property type="project" value="UniProtKB-KW"/>
</dbReference>
<evidence type="ECO:0000313" key="9">
    <source>
        <dbReference type="Proteomes" id="UP000322617"/>
    </source>
</evidence>
<feature type="binding site" evidence="5">
    <location>
        <begin position="224"/>
        <end position="228"/>
    </location>
    <ligand>
        <name>S-adenosyl-L-methionine</name>
        <dbReference type="ChEBI" id="CHEBI:59789"/>
    </ligand>
</feature>
<feature type="binding site" evidence="5">
    <location>
        <position position="290"/>
    </location>
    <ligand>
        <name>S-adenosyl-L-methionine</name>
        <dbReference type="ChEBI" id="CHEBI:59789"/>
    </ligand>
</feature>
<dbReference type="Pfam" id="PF17827">
    <property type="entry name" value="PrmC_N"/>
    <property type="match status" value="2"/>
</dbReference>
<feature type="binding site" evidence="5">
    <location>
        <position position="247"/>
    </location>
    <ligand>
        <name>S-adenosyl-L-methionine</name>
        <dbReference type="ChEBI" id="CHEBI:59789"/>
    </ligand>
</feature>
<dbReference type="GO" id="GO:0003676">
    <property type="term" value="F:nucleic acid binding"/>
    <property type="evidence" value="ECO:0007669"/>
    <property type="project" value="InterPro"/>
</dbReference>
<dbReference type="Proteomes" id="UP000322617">
    <property type="component" value="Chromosome"/>
</dbReference>
<protein>
    <recommendedName>
        <fullName evidence="5">Release factor glutamine methyltransferase</fullName>
        <shortName evidence="5">RF MTase</shortName>
        <ecNumber evidence="5">2.1.1.297</ecNumber>
    </recommendedName>
    <alternativeName>
        <fullName evidence="5">N5-glutamine methyltransferase PrmC</fullName>
    </alternativeName>
    <alternativeName>
        <fullName evidence="5">Protein-(glutamine-N5) MTase PrmC</fullName>
    </alternativeName>
    <alternativeName>
        <fullName evidence="5">Protein-glutamine N-methyltransferase PrmC</fullName>
    </alternativeName>
</protein>
<dbReference type="GO" id="GO:0102559">
    <property type="term" value="F:peptide chain release factor N(5)-glutamine methyltransferase activity"/>
    <property type="evidence" value="ECO:0007669"/>
    <property type="project" value="UniProtKB-EC"/>
</dbReference>
<proteinExistence type="inferred from homology"/>
<dbReference type="InterPro" id="IPR019874">
    <property type="entry name" value="RF_methyltr_PrmC"/>
</dbReference>
<dbReference type="SUPFAM" id="SSF53335">
    <property type="entry name" value="S-adenosyl-L-methionine-dependent methyltransferases"/>
    <property type="match status" value="1"/>
</dbReference>
<dbReference type="PANTHER" id="PTHR18895:SF74">
    <property type="entry name" value="MTRF1L RELEASE FACTOR GLUTAMINE METHYLTRANSFERASE"/>
    <property type="match status" value="1"/>
</dbReference>
<dbReference type="EMBL" id="AP019827">
    <property type="protein sequence ID" value="BBM41264.1"/>
    <property type="molecule type" value="Genomic_DNA"/>
</dbReference>
<accession>A0A510JPX8</accession>
<feature type="domain" description="Methyltransferase small" evidence="6">
    <location>
        <begin position="213"/>
        <end position="315"/>
    </location>
</feature>
<dbReference type="InterPro" id="IPR002052">
    <property type="entry name" value="DNA_methylase_N6_adenine_CS"/>
</dbReference>
<dbReference type="Gene3D" id="3.40.50.150">
    <property type="entry name" value="Vaccinia Virus protein VP39"/>
    <property type="match status" value="1"/>
</dbReference>
<dbReference type="InterPro" id="IPR007848">
    <property type="entry name" value="Small_mtfrase_dom"/>
</dbReference>
<evidence type="ECO:0000256" key="1">
    <source>
        <dbReference type="ARBA" id="ARBA00022603"/>
    </source>
</evidence>
<dbReference type="NCBIfam" id="TIGR03534">
    <property type="entry name" value="RF_mod_PrmC"/>
    <property type="match status" value="1"/>
</dbReference>